<gene>
    <name evidence="1" type="ORF">PHYSODRAFT_330184</name>
</gene>
<protein>
    <recommendedName>
        <fullName evidence="3">START domain-containing protein</fullName>
    </recommendedName>
</protein>
<reference evidence="1 2" key="1">
    <citation type="journal article" date="2006" name="Science">
        <title>Phytophthora genome sequences uncover evolutionary origins and mechanisms of pathogenesis.</title>
        <authorList>
            <person name="Tyler B.M."/>
            <person name="Tripathy S."/>
            <person name="Zhang X."/>
            <person name="Dehal P."/>
            <person name="Jiang R.H."/>
            <person name="Aerts A."/>
            <person name="Arredondo F.D."/>
            <person name="Baxter L."/>
            <person name="Bensasson D."/>
            <person name="Beynon J.L."/>
            <person name="Chapman J."/>
            <person name="Damasceno C.M."/>
            <person name="Dorrance A.E."/>
            <person name="Dou D."/>
            <person name="Dickerman A.W."/>
            <person name="Dubchak I.L."/>
            <person name="Garbelotto M."/>
            <person name="Gijzen M."/>
            <person name="Gordon S.G."/>
            <person name="Govers F."/>
            <person name="Grunwald N.J."/>
            <person name="Huang W."/>
            <person name="Ivors K.L."/>
            <person name="Jones R.W."/>
            <person name="Kamoun S."/>
            <person name="Krampis K."/>
            <person name="Lamour K.H."/>
            <person name="Lee M.K."/>
            <person name="McDonald W.H."/>
            <person name="Medina M."/>
            <person name="Meijer H.J."/>
            <person name="Nordberg E.K."/>
            <person name="Maclean D.J."/>
            <person name="Ospina-Giraldo M.D."/>
            <person name="Morris P.F."/>
            <person name="Phuntumart V."/>
            <person name="Putnam N.H."/>
            <person name="Rash S."/>
            <person name="Rose J.K."/>
            <person name="Sakihama Y."/>
            <person name="Salamov A.A."/>
            <person name="Savidor A."/>
            <person name="Scheuring C.F."/>
            <person name="Smith B.M."/>
            <person name="Sobral B.W."/>
            <person name="Terry A."/>
            <person name="Torto-Alalibo T.A."/>
            <person name="Win J."/>
            <person name="Xu Z."/>
            <person name="Zhang H."/>
            <person name="Grigoriev I.V."/>
            <person name="Rokhsar D.S."/>
            <person name="Boore J.L."/>
        </authorList>
    </citation>
    <scope>NUCLEOTIDE SEQUENCE [LARGE SCALE GENOMIC DNA]</scope>
    <source>
        <strain evidence="1 2">P6497</strain>
    </source>
</reference>
<proteinExistence type="predicted"/>
<dbReference type="AlphaFoldDB" id="G4Z5Q5"/>
<dbReference type="RefSeq" id="XP_009525086.1">
    <property type="nucleotide sequence ID" value="XM_009526791.1"/>
</dbReference>
<dbReference type="KEGG" id="psoj:PHYSODRAFT_330184"/>
<dbReference type="GeneID" id="20646079"/>
<dbReference type="Proteomes" id="UP000002640">
    <property type="component" value="Unassembled WGS sequence"/>
</dbReference>
<keyword evidence="2" id="KW-1185">Reference proteome</keyword>
<dbReference type="EMBL" id="JH159153">
    <property type="protein sequence ID" value="EGZ22369.1"/>
    <property type="molecule type" value="Genomic_DNA"/>
</dbReference>
<sequence>MASSYSVNEWHHTDTFAANDATDLLPLQRTFEDMNERRKKRHRVSMVAFRRKQKNESNAMAAEHRRLVHEMKTLAKNVRAAAARSSRDGEETASVDSAATAVHELFQKVVLKEADLAADKGVNDVLVYDLKPGWRVRFERGEPSFHFHPFTKDEYDAALEGFEKKLASGMSSVSMVGTFLGWKVYRAPLTTSVDNSVVAQVRLAKRVHCPLDVFLTISHRKDKDLSPILLTPVGWSIHQRHEVGTQVLQEFGAESCVFVHNIPGPDKHLRYLLVSRRAQYLLPDGRRRMTATMTGGLRVSLTEVDETSIDVVCDRWAGCQNAMHADYEMIQWAQFANWWEQTVAPASLLL</sequence>
<organism evidence="1 2">
    <name type="scientific">Phytophthora sojae (strain P6497)</name>
    <name type="common">Soybean stem and root rot agent</name>
    <name type="synonym">Phytophthora megasperma f. sp. glycines</name>
    <dbReference type="NCBI Taxonomy" id="1094619"/>
    <lineage>
        <taxon>Eukaryota</taxon>
        <taxon>Sar</taxon>
        <taxon>Stramenopiles</taxon>
        <taxon>Oomycota</taxon>
        <taxon>Peronosporomycetes</taxon>
        <taxon>Peronosporales</taxon>
        <taxon>Peronosporaceae</taxon>
        <taxon>Phytophthora</taxon>
    </lineage>
</organism>
<dbReference type="InParanoid" id="G4Z5Q5"/>
<evidence type="ECO:0008006" key="3">
    <source>
        <dbReference type="Google" id="ProtNLM"/>
    </source>
</evidence>
<evidence type="ECO:0000313" key="2">
    <source>
        <dbReference type="Proteomes" id="UP000002640"/>
    </source>
</evidence>
<dbReference type="SMR" id="G4Z5Q5"/>
<accession>G4Z5Q5</accession>
<evidence type="ECO:0000313" key="1">
    <source>
        <dbReference type="EMBL" id="EGZ22369.1"/>
    </source>
</evidence>
<name>G4Z5Q5_PHYSP</name>